<evidence type="ECO:0000313" key="2">
    <source>
        <dbReference type="Proteomes" id="UP000299102"/>
    </source>
</evidence>
<reference evidence="1 2" key="1">
    <citation type="journal article" date="2019" name="Commun. Biol.">
        <title>The bagworm genome reveals a unique fibroin gene that provides high tensile strength.</title>
        <authorList>
            <person name="Kono N."/>
            <person name="Nakamura H."/>
            <person name="Ohtoshi R."/>
            <person name="Tomita M."/>
            <person name="Numata K."/>
            <person name="Arakawa K."/>
        </authorList>
    </citation>
    <scope>NUCLEOTIDE SEQUENCE [LARGE SCALE GENOMIC DNA]</scope>
</reference>
<dbReference type="AlphaFoldDB" id="A0A4C1VEH7"/>
<comment type="caution">
    <text evidence="1">The sequence shown here is derived from an EMBL/GenBank/DDBJ whole genome shotgun (WGS) entry which is preliminary data.</text>
</comment>
<sequence length="138" mass="15639">MQWSKSDENTLAATIVSEIPGGLFPVHHTSYTFLKDRKRPSDCSEIASVRGRLWSSTVLWCKEKKICKYDGGVIINHFRMHTSESSVLPPGLWRMAGDEIKSAFHYESALKSLRGYGILWVRVSYAPLTGFPIHPRQS</sequence>
<dbReference type="EMBL" id="BGZK01000318">
    <property type="protein sequence ID" value="GBP36364.1"/>
    <property type="molecule type" value="Genomic_DNA"/>
</dbReference>
<gene>
    <name evidence="1" type="ORF">EVAR_87943_1</name>
</gene>
<proteinExistence type="predicted"/>
<keyword evidence="2" id="KW-1185">Reference proteome</keyword>
<name>A0A4C1VEH7_EUMVA</name>
<accession>A0A4C1VEH7</accession>
<protein>
    <submittedName>
        <fullName evidence="1">Uncharacterized protein</fullName>
    </submittedName>
</protein>
<evidence type="ECO:0000313" key="1">
    <source>
        <dbReference type="EMBL" id="GBP36364.1"/>
    </source>
</evidence>
<organism evidence="1 2">
    <name type="scientific">Eumeta variegata</name>
    <name type="common">Bagworm moth</name>
    <name type="synonym">Eumeta japonica</name>
    <dbReference type="NCBI Taxonomy" id="151549"/>
    <lineage>
        <taxon>Eukaryota</taxon>
        <taxon>Metazoa</taxon>
        <taxon>Ecdysozoa</taxon>
        <taxon>Arthropoda</taxon>
        <taxon>Hexapoda</taxon>
        <taxon>Insecta</taxon>
        <taxon>Pterygota</taxon>
        <taxon>Neoptera</taxon>
        <taxon>Endopterygota</taxon>
        <taxon>Lepidoptera</taxon>
        <taxon>Glossata</taxon>
        <taxon>Ditrysia</taxon>
        <taxon>Tineoidea</taxon>
        <taxon>Psychidae</taxon>
        <taxon>Oiketicinae</taxon>
        <taxon>Eumeta</taxon>
    </lineage>
</organism>
<dbReference type="Proteomes" id="UP000299102">
    <property type="component" value="Unassembled WGS sequence"/>
</dbReference>